<comment type="caution">
    <text evidence="4">The sequence shown here is derived from an EMBL/GenBank/DDBJ whole genome shotgun (WGS) entry which is preliminary data.</text>
</comment>
<evidence type="ECO:0000313" key="5">
    <source>
        <dbReference type="Proteomes" id="UP001612928"/>
    </source>
</evidence>
<reference evidence="4 5" key="1">
    <citation type="submission" date="2024-10" db="EMBL/GenBank/DDBJ databases">
        <title>The Natural Products Discovery Center: Release of the First 8490 Sequenced Strains for Exploring Actinobacteria Biosynthetic Diversity.</title>
        <authorList>
            <person name="Kalkreuter E."/>
            <person name="Kautsar S.A."/>
            <person name="Yang D."/>
            <person name="Bader C.D."/>
            <person name="Teijaro C.N."/>
            <person name="Fluegel L."/>
            <person name="Davis C.M."/>
            <person name="Simpson J.R."/>
            <person name="Lauterbach L."/>
            <person name="Steele A.D."/>
            <person name="Gui C."/>
            <person name="Meng S."/>
            <person name="Li G."/>
            <person name="Viehrig K."/>
            <person name="Ye F."/>
            <person name="Su P."/>
            <person name="Kiefer A.F."/>
            <person name="Nichols A."/>
            <person name="Cepeda A.J."/>
            <person name="Yan W."/>
            <person name="Fan B."/>
            <person name="Jiang Y."/>
            <person name="Adhikari A."/>
            <person name="Zheng C.-J."/>
            <person name="Schuster L."/>
            <person name="Cowan T.M."/>
            <person name="Smanski M.J."/>
            <person name="Chevrette M.G."/>
            <person name="De Carvalho L.P.S."/>
            <person name="Shen B."/>
        </authorList>
    </citation>
    <scope>NUCLEOTIDE SEQUENCE [LARGE SCALE GENOMIC DNA]</scope>
    <source>
        <strain evidence="4 5">NPDC049503</strain>
    </source>
</reference>
<dbReference type="PANTHER" id="PTHR45947">
    <property type="entry name" value="SULFOQUINOVOSYL TRANSFERASE SQD2"/>
    <property type="match status" value="1"/>
</dbReference>
<dbReference type="EC" id="2.4.-.-" evidence="4"/>
<keyword evidence="5" id="KW-1185">Reference proteome</keyword>
<dbReference type="Gene3D" id="3.40.50.2000">
    <property type="entry name" value="Glycogen Phosphorylase B"/>
    <property type="match status" value="2"/>
</dbReference>
<dbReference type="Proteomes" id="UP001612928">
    <property type="component" value="Unassembled WGS sequence"/>
</dbReference>
<dbReference type="InterPro" id="IPR028098">
    <property type="entry name" value="Glyco_trans_4-like_N"/>
</dbReference>
<accession>A0ABW8A956</accession>
<sequence length="374" mass="39007">MTAGGGARVRRVVLLIGHLGTGGTQKQVALLAQELRHAGTDVHVMVLSRGGPYEEVLHDAGIEVHRLGFGRGSRLGNARACARLGGLVRRLAPEVLHAFLHEATLLGVPAARLAGVPVVVAGRRNETRLSATRPWSLALDRMAARMADHVVVNAAALAVDAHAMLRLPRQKLTVIYNGLLPAAFDPAPPVEVRTALPVVACVARLSAEKGHRHLLDAMAVLAHRGRPCTLVLAGDGPERASLEKQAAAAGVDVRFLGATTGGAGLLARADVVVLASLTEGLSNAVMEAMAAGRPVVATSVGGNPELLDGRGLLVPPADPAALAEGVTRLLDDRDLAAGLASAARAWAGKNLDPHAMADEHLRLYERLLRVRRAG</sequence>
<dbReference type="Pfam" id="PF13439">
    <property type="entry name" value="Glyco_transf_4"/>
    <property type="match status" value="1"/>
</dbReference>
<feature type="domain" description="Glycosyltransferase subfamily 4-like N-terminal" evidence="3">
    <location>
        <begin position="22"/>
        <end position="178"/>
    </location>
</feature>
<dbReference type="SUPFAM" id="SSF53756">
    <property type="entry name" value="UDP-Glycosyltransferase/glycogen phosphorylase"/>
    <property type="match status" value="1"/>
</dbReference>
<keyword evidence="1 4" id="KW-0328">Glycosyltransferase</keyword>
<dbReference type="Pfam" id="PF13692">
    <property type="entry name" value="Glyco_trans_1_4"/>
    <property type="match status" value="1"/>
</dbReference>
<organism evidence="4 5">
    <name type="scientific">Nonomuraea indica</name>
    <dbReference type="NCBI Taxonomy" id="1581193"/>
    <lineage>
        <taxon>Bacteria</taxon>
        <taxon>Bacillati</taxon>
        <taxon>Actinomycetota</taxon>
        <taxon>Actinomycetes</taxon>
        <taxon>Streptosporangiales</taxon>
        <taxon>Streptosporangiaceae</taxon>
        <taxon>Nonomuraea</taxon>
    </lineage>
</organism>
<gene>
    <name evidence="4" type="ORF">ACIBP5_25440</name>
</gene>
<name>A0ABW8A956_9ACTN</name>
<protein>
    <submittedName>
        <fullName evidence="4">Glycosyltransferase</fullName>
        <ecNumber evidence="4">2.4.-.-</ecNumber>
    </submittedName>
</protein>
<dbReference type="RefSeq" id="WP_397023475.1">
    <property type="nucleotide sequence ID" value="NZ_JBITMB010000006.1"/>
</dbReference>
<evidence type="ECO:0000313" key="4">
    <source>
        <dbReference type="EMBL" id="MFI7443327.1"/>
    </source>
</evidence>
<dbReference type="PANTHER" id="PTHR45947:SF3">
    <property type="entry name" value="SULFOQUINOVOSYL TRANSFERASE SQD2"/>
    <property type="match status" value="1"/>
</dbReference>
<proteinExistence type="predicted"/>
<keyword evidence="2 4" id="KW-0808">Transferase</keyword>
<dbReference type="GO" id="GO:0016757">
    <property type="term" value="F:glycosyltransferase activity"/>
    <property type="evidence" value="ECO:0007669"/>
    <property type="project" value="UniProtKB-KW"/>
</dbReference>
<evidence type="ECO:0000256" key="2">
    <source>
        <dbReference type="ARBA" id="ARBA00022679"/>
    </source>
</evidence>
<evidence type="ECO:0000256" key="1">
    <source>
        <dbReference type="ARBA" id="ARBA00022676"/>
    </source>
</evidence>
<dbReference type="InterPro" id="IPR050194">
    <property type="entry name" value="Glycosyltransferase_grp1"/>
</dbReference>
<evidence type="ECO:0000259" key="3">
    <source>
        <dbReference type="Pfam" id="PF13439"/>
    </source>
</evidence>
<dbReference type="EMBL" id="JBITMB010000006">
    <property type="protein sequence ID" value="MFI7443327.1"/>
    <property type="molecule type" value="Genomic_DNA"/>
</dbReference>